<dbReference type="InterPro" id="IPR011044">
    <property type="entry name" value="Quino_amine_DH_bsu"/>
</dbReference>
<organism evidence="9 10">
    <name type="scientific">Paraburkholderia agricolaris</name>
    <dbReference type="NCBI Taxonomy" id="2152888"/>
    <lineage>
        <taxon>Bacteria</taxon>
        <taxon>Pseudomonadati</taxon>
        <taxon>Pseudomonadota</taxon>
        <taxon>Betaproteobacteria</taxon>
        <taxon>Burkholderiales</taxon>
        <taxon>Burkholderiaceae</taxon>
        <taxon>Paraburkholderia</taxon>
    </lineage>
</organism>
<dbReference type="PANTHER" id="PTHR47197">
    <property type="entry name" value="PROTEIN NIRF"/>
    <property type="match status" value="1"/>
</dbReference>
<keyword evidence="5" id="KW-0574">Periplasm</keyword>
<dbReference type="RefSeq" id="WP_408333382.1">
    <property type="nucleotide sequence ID" value="NZ_JAQQFH010000036.1"/>
</dbReference>
<keyword evidence="7" id="KW-0560">Oxidoreductase</keyword>
<evidence type="ECO:0000256" key="4">
    <source>
        <dbReference type="ARBA" id="ARBA00022729"/>
    </source>
</evidence>
<dbReference type="InterPro" id="IPR051200">
    <property type="entry name" value="Host-pathogen_enzymatic-act"/>
</dbReference>
<evidence type="ECO:0000256" key="3">
    <source>
        <dbReference type="ARBA" id="ARBA00022448"/>
    </source>
</evidence>
<keyword evidence="10" id="KW-1185">Reference proteome</keyword>
<comment type="similarity">
    <text evidence="2">Belongs to the aromatic amine dehydrogenase heavy chain family.</text>
</comment>
<name>A0ABW8ZVZ6_9BURK</name>
<keyword evidence="6" id="KW-0249">Electron transport</keyword>
<dbReference type="Gene3D" id="2.130.10.10">
    <property type="entry name" value="YVTN repeat-like/Quinoprotein amine dehydrogenase"/>
    <property type="match status" value="1"/>
</dbReference>
<gene>
    <name evidence="9" type="ORF">PQR66_25290</name>
</gene>
<feature type="chain" id="PRO_5045223908" evidence="8">
    <location>
        <begin position="23"/>
        <end position="381"/>
    </location>
</feature>
<proteinExistence type="inferred from homology"/>
<dbReference type="InterPro" id="IPR015943">
    <property type="entry name" value="WD40/YVTN_repeat-like_dom_sf"/>
</dbReference>
<dbReference type="PROSITE" id="PS51257">
    <property type="entry name" value="PROKAR_LIPOPROTEIN"/>
    <property type="match status" value="1"/>
</dbReference>
<evidence type="ECO:0000313" key="9">
    <source>
        <dbReference type="EMBL" id="MFL9886381.1"/>
    </source>
</evidence>
<comment type="caution">
    <text evidence="9">The sequence shown here is derived from an EMBL/GenBank/DDBJ whole genome shotgun (WGS) entry which is preliminary data.</text>
</comment>
<accession>A0ABW8ZVZ6</accession>
<dbReference type="Proteomes" id="UP001629249">
    <property type="component" value="Unassembled WGS sequence"/>
</dbReference>
<dbReference type="InterPro" id="IPR009451">
    <property type="entry name" value="Metamine_DH_Hvc"/>
</dbReference>
<dbReference type="SUPFAM" id="SSF50969">
    <property type="entry name" value="YVTN repeat-like/Quinoprotein amine dehydrogenase"/>
    <property type="match status" value="1"/>
</dbReference>
<dbReference type="EMBL" id="JAQQFN010000021">
    <property type="protein sequence ID" value="MFL9886381.1"/>
    <property type="molecule type" value="Genomic_DNA"/>
</dbReference>
<sequence length="381" mass="41392">MNVRRRTTAVAAMLALACSAQAAEKPEELSIQKMPPWHPHEIFVVDANAPSMTDGRIYVYDADAMKLLGQIDAGFAPGFAISPDHLTSYVATTYFSRGGHGTRTDVVEFTDNATLAVAGEAVIPPKHAQGVTSPWMAAFAQNGKHLYVANITPATSVSVVDVHSKKLLSEIDTAACVLAYPSGNDKFTSLCESGRALTVTLDAHGKEVKRSLSEPFIDVEHDPVFVNASPYQGTYLFTSFHGMVRSADFRGDKPVFGKPWSLVSDAERAEGWRPGGMQQTAVQAGLHRLYVAMHKGTDGSHKYPASEVWVFDLNTRTRIARWNLAQQKIGPLLSIQVSEDDQPLFYGITLTSGLVVMDAQTGKLKHIEEHVGNTATLLVNP</sequence>
<dbReference type="Pfam" id="PF06433">
    <property type="entry name" value="Me-amine-dh_H"/>
    <property type="match status" value="1"/>
</dbReference>
<comment type="subcellular location">
    <subcellularLocation>
        <location evidence="1">Periplasm</location>
    </subcellularLocation>
</comment>
<evidence type="ECO:0000256" key="7">
    <source>
        <dbReference type="ARBA" id="ARBA00023002"/>
    </source>
</evidence>
<feature type="signal peptide" evidence="8">
    <location>
        <begin position="1"/>
        <end position="22"/>
    </location>
</feature>
<protein>
    <submittedName>
        <fullName evidence="9">Amine dehydrogenase large subunit</fullName>
    </submittedName>
</protein>
<evidence type="ECO:0000256" key="1">
    <source>
        <dbReference type="ARBA" id="ARBA00004418"/>
    </source>
</evidence>
<reference evidence="9 10" key="1">
    <citation type="journal article" date="2024" name="Chem. Sci.">
        <title>Discovery of megapolipeptins by genome mining of a Burkholderiales bacteria collection.</title>
        <authorList>
            <person name="Paulo B.S."/>
            <person name="Recchia M.J.J."/>
            <person name="Lee S."/>
            <person name="Fergusson C.H."/>
            <person name="Romanowski S.B."/>
            <person name="Hernandez A."/>
            <person name="Krull N."/>
            <person name="Liu D.Y."/>
            <person name="Cavanagh H."/>
            <person name="Bos A."/>
            <person name="Gray C.A."/>
            <person name="Murphy B.T."/>
            <person name="Linington R.G."/>
            <person name="Eustaquio A.S."/>
        </authorList>
    </citation>
    <scope>NUCLEOTIDE SEQUENCE [LARGE SCALE GENOMIC DNA]</scope>
    <source>
        <strain evidence="9 10">RL16-012-BIC-B</strain>
    </source>
</reference>
<evidence type="ECO:0000313" key="10">
    <source>
        <dbReference type="Proteomes" id="UP001629249"/>
    </source>
</evidence>
<dbReference type="PANTHER" id="PTHR47197:SF3">
    <property type="entry name" value="DIHYDRO-HEME D1 DEHYDROGENASE"/>
    <property type="match status" value="1"/>
</dbReference>
<keyword evidence="3" id="KW-0813">Transport</keyword>
<keyword evidence="4 8" id="KW-0732">Signal</keyword>
<evidence type="ECO:0000256" key="6">
    <source>
        <dbReference type="ARBA" id="ARBA00022982"/>
    </source>
</evidence>
<evidence type="ECO:0000256" key="2">
    <source>
        <dbReference type="ARBA" id="ARBA00010548"/>
    </source>
</evidence>
<evidence type="ECO:0000256" key="8">
    <source>
        <dbReference type="SAM" id="SignalP"/>
    </source>
</evidence>
<evidence type="ECO:0000256" key="5">
    <source>
        <dbReference type="ARBA" id="ARBA00022764"/>
    </source>
</evidence>